<evidence type="ECO:0000313" key="2">
    <source>
        <dbReference type="Proteomes" id="UP000799766"/>
    </source>
</evidence>
<dbReference type="AlphaFoldDB" id="A0A6A6PA45"/>
<sequence>MTMTMVVAVSGRRAARCLAPSECADKVAGWAHLGDPNWGWIGRRWRCWTGVHAWYGSFRQFPSYLALWFPVGLERRGFVFCGVRAAAGAVAPTCNTGCLPLGFLGPFIFFCSTGAVDAPFHRSLWALRDPNLFCGSKTGPLWTPHPLHLTHGARPPLATTPRIHPCRVRLDYPLSLHPTNPKSTLPSFLPSHFSCPSIANTASS</sequence>
<dbReference type="Proteomes" id="UP000799766">
    <property type="component" value="Unassembled WGS sequence"/>
</dbReference>
<gene>
    <name evidence="1" type="ORF">BDY21DRAFT_130965</name>
</gene>
<name>A0A6A6PA45_9PEZI</name>
<keyword evidence="2" id="KW-1185">Reference proteome</keyword>
<organism evidence="1 2">
    <name type="scientific">Lineolata rhizophorae</name>
    <dbReference type="NCBI Taxonomy" id="578093"/>
    <lineage>
        <taxon>Eukaryota</taxon>
        <taxon>Fungi</taxon>
        <taxon>Dikarya</taxon>
        <taxon>Ascomycota</taxon>
        <taxon>Pezizomycotina</taxon>
        <taxon>Dothideomycetes</taxon>
        <taxon>Dothideomycetes incertae sedis</taxon>
        <taxon>Lineolatales</taxon>
        <taxon>Lineolataceae</taxon>
        <taxon>Lineolata</taxon>
    </lineage>
</organism>
<accession>A0A6A6PA45</accession>
<proteinExistence type="predicted"/>
<protein>
    <submittedName>
        <fullName evidence="1">Uncharacterized protein</fullName>
    </submittedName>
</protein>
<evidence type="ECO:0000313" key="1">
    <source>
        <dbReference type="EMBL" id="KAF2460749.1"/>
    </source>
</evidence>
<reference evidence="1" key="1">
    <citation type="journal article" date="2020" name="Stud. Mycol.">
        <title>101 Dothideomycetes genomes: a test case for predicting lifestyles and emergence of pathogens.</title>
        <authorList>
            <person name="Haridas S."/>
            <person name="Albert R."/>
            <person name="Binder M."/>
            <person name="Bloem J."/>
            <person name="Labutti K."/>
            <person name="Salamov A."/>
            <person name="Andreopoulos B."/>
            <person name="Baker S."/>
            <person name="Barry K."/>
            <person name="Bills G."/>
            <person name="Bluhm B."/>
            <person name="Cannon C."/>
            <person name="Castanera R."/>
            <person name="Culley D."/>
            <person name="Daum C."/>
            <person name="Ezra D."/>
            <person name="Gonzalez J."/>
            <person name="Henrissat B."/>
            <person name="Kuo A."/>
            <person name="Liang C."/>
            <person name="Lipzen A."/>
            <person name="Lutzoni F."/>
            <person name="Magnuson J."/>
            <person name="Mondo S."/>
            <person name="Nolan M."/>
            <person name="Ohm R."/>
            <person name="Pangilinan J."/>
            <person name="Park H.-J."/>
            <person name="Ramirez L."/>
            <person name="Alfaro M."/>
            <person name="Sun H."/>
            <person name="Tritt A."/>
            <person name="Yoshinaga Y."/>
            <person name="Zwiers L.-H."/>
            <person name="Turgeon B."/>
            <person name="Goodwin S."/>
            <person name="Spatafora J."/>
            <person name="Crous P."/>
            <person name="Grigoriev I."/>
        </authorList>
    </citation>
    <scope>NUCLEOTIDE SEQUENCE</scope>
    <source>
        <strain evidence="1">ATCC 16933</strain>
    </source>
</reference>
<dbReference type="EMBL" id="MU001672">
    <property type="protein sequence ID" value="KAF2460749.1"/>
    <property type="molecule type" value="Genomic_DNA"/>
</dbReference>